<dbReference type="SUPFAM" id="SSF50331">
    <property type="entry name" value="MOP-like"/>
    <property type="match status" value="1"/>
</dbReference>
<dbReference type="Pfam" id="PF17912">
    <property type="entry name" value="OB_MalK"/>
    <property type="match status" value="1"/>
</dbReference>
<dbReference type="STRING" id="585531.HMPREF0063_11379"/>
<keyword evidence="2" id="KW-0067">ATP-binding</keyword>
<name>E2SBH0_9ACTN</name>
<dbReference type="Gene3D" id="2.40.50.100">
    <property type="match status" value="1"/>
</dbReference>
<dbReference type="Proteomes" id="UP000003111">
    <property type="component" value="Unassembled WGS sequence"/>
</dbReference>
<evidence type="ECO:0000313" key="2">
    <source>
        <dbReference type="EMBL" id="EFQ83716.1"/>
    </source>
</evidence>
<dbReference type="RefSeq" id="WP_007078400.1">
    <property type="nucleotide sequence ID" value="NZ_CM001024.1"/>
</dbReference>
<organism evidence="2 3">
    <name type="scientific">Aeromicrobium marinum DSM 15272</name>
    <dbReference type="NCBI Taxonomy" id="585531"/>
    <lineage>
        <taxon>Bacteria</taxon>
        <taxon>Bacillati</taxon>
        <taxon>Actinomycetota</taxon>
        <taxon>Actinomycetes</taxon>
        <taxon>Propionibacteriales</taxon>
        <taxon>Nocardioidaceae</taxon>
        <taxon>Aeromicrobium</taxon>
    </lineage>
</organism>
<sequence length="387" mass="41823">MTSVHLRHVCVPGSGDDQLLADVDLDVEEGTTLAVVSPSAATRAALLRAVAGLERTATGEISFGDDDVSAEDPRGRDVSVVFADHALYPHRDVLDNLTASATVRKGTDTEALAEQVEQVVEQLALSELLDLRPADLTDEQQQRVALGRALVREARLYLFEEPFAAQAERVRPHVRSVVQQWQVERGRTSLVATASVSEALAMADLIAVLHRGRVHQVGTAREVYARPSDLFVASYLGMPPMNLLPGLVHEGRVETPVGTVALSQAQIDGVGDRRTVIVGVRPEHCLDATRGGVDVSGGFDGTTRVDEVEWRGDTQLAFLGFEVEPEVDEALEAIEEFYGFDLFQHFLVVRIDAGGELEAGMSMHVVVPPEHVSLFDAQTGANLAVVD</sequence>
<dbReference type="Gene3D" id="3.40.50.300">
    <property type="entry name" value="P-loop containing nucleotide triphosphate hydrolases"/>
    <property type="match status" value="1"/>
</dbReference>
<keyword evidence="3" id="KW-1185">Reference proteome</keyword>
<dbReference type="PANTHER" id="PTHR43875">
    <property type="entry name" value="MALTODEXTRIN IMPORT ATP-BINDING PROTEIN MSMX"/>
    <property type="match status" value="1"/>
</dbReference>
<evidence type="ECO:0000259" key="1">
    <source>
        <dbReference type="PROSITE" id="PS50893"/>
    </source>
</evidence>
<dbReference type="HOGENOM" id="CLU_000604_1_1_11"/>
<reference evidence="2" key="1">
    <citation type="submission" date="2010-08" db="EMBL/GenBank/DDBJ databases">
        <authorList>
            <person name="Muzny D."/>
            <person name="Qin X."/>
            <person name="Buhay C."/>
            <person name="Dugan-Rocha S."/>
            <person name="Ding Y."/>
            <person name="Chen G."/>
            <person name="Hawes A."/>
            <person name="Holder M."/>
            <person name="Jhangiani S."/>
            <person name="Johnson A."/>
            <person name="Khan Z."/>
            <person name="Li Z."/>
            <person name="Liu W."/>
            <person name="Liu X."/>
            <person name="Perez L."/>
            <person name="Shen H."/>
            <person name="Wang Q."/>
            <person name="Watt J."/>
            <person name="Xi L."/>
            <person name="Xin Y."/>
            <person name="Zhou J."/>
            <person name="Deng J."/>
            <person name="Jiang H."/>
            <person name="Liu Y."/>
            <person name="Qu J."/>
            <person name="Song X.-Z."/>
            <person name="Zhang L."/>
            <person name="Villasana D."/>
            <person name="Johnson A."/>
            <person name="Liu J."/>
            <person name="Liyanage D."/>
            <person name="Lorensuhewa L."/>
            <person name="Robinson T."/>
            <person name="Song A."/>
            <person name="Song B.-B."/>
            <person name="Dinh H."/>
            <person name="Thornton R."/>
            <person name="Coyle M."/>
            <person name="Francisco L."/>
            <person name="Jackson L."/>
            <person name="Javaid M."/>
            <person name="Korchina V."/>
            <person name="Kovar C."/>
            <person name="Mata R."/>
            <person name="Mathew T."/>
            <person name="Ngo R."/>
            <person name="Nguyen L."/>
            <person name="Nguyen N."/>
            <person name="Okwuonu G."/>
            <person name="Ongeri F."/>
            <person name="Pham C."/>
            <person name="Simmons D."/>
            <person name="Wilczek-Boney K."/>
            <person name="Hale W."/>
            <person name="Jakkamsetti A."/>
            <person name="Pham P."/>
            <person name="Ruth R."/>
            <person name="San Lucas F."/>
            <person name="Warren J."/>
            <person name="Zhang J."/>
            <person name="Zhao Z."/>
            <person name="Zhou C."/>
            <person name="Zhu D."/>
            <person name="Lee S."/>
            <person name="Bess C."/>
            <person name="Blankenburg K."/>
            <person name="Forbes L."/>
            <person name="Fu Q."/>
            <person name="Gubbala S."/>
            <person name="Hirani K."/>
            <person name="Jayaseelan J.C."/>
            <person name="Lara F."/>
            <person name="Munidasa M."/>
            <person name="Palculict T."/>
            <person name="Patil S."/>
            <person name="Pu L.-L."/>
            <person name="Saada N."/>
            <person name="Tang L."/>
            <person name="Weissenberger G."/>
            <person name="Zhu Y."/>
            <person name="Hemphill L."/>
            <person name="Shang Y."/>
            <person name="Youmans B."/>
            <person name="Ayvaz T."/>
            <person name="Ross M."/>
            <person name="Santibanez J."/>
            <person name="Aqrawi P."/>
            <person name="Gross S."/>
            <person name="Joshi V."/>
            <person name="Fowler G."/>
            <person name="Nazareth L."/>
            <person name="Reid J."/>
            <person name="Worley K."/>
            <person name="Petrosino J."/>
            <person name="Highlander S."/>
            <person name="Gibbs R."/>
        </authorList>
    </citation>
    <scope>NUCLEOTIDE SEQUENCE [LARGE SCALE GENOMIC DNA]</scope>
    <source>
        <strain evidence="2">DSM 15272</strain>
    </source>
</reference>
<dbReference type="PROSITE" id="PS50893">
    <property type="entry name" value="ABC_TRANSPORTER_2"/>
    <property type="match status" value="1"/>
</dbReference>
<dbReference type="PANTHER" id="PTHR43875:SF1">
    <property type="entry name" value="OSMOPROTECTIVE COMPOUNDS UPTAKE ATP-BINDING PROTEIN GGTA"/>
    <property type="match status" value="1"/>
</dbReference>
<accession>E2SBH0</accession>
<dbReference type="InterPro" id="IPR027417">
    <property type="entry name" value="P-loop_NTPase"/>
</dbReference>
<feature type="domain" description="ABC transporter" evidence="1">
    <location>
        <begin position="4"/>
        <end position="236"/>
    </location>
</feature>
<proteinExistence type="predicted"/>
<dbReference type="InterPro" id="IPR040582">
    <property type="entry name" value="OB_MalK-like"/>
</dbReference>
<dbReference type="GO" id="GO:0055052">
    <property type="term" value="C:ATP-binding cassette (ABC) transporter complex, substrate-binding subunit-containing"/>
    <property type="evidence" value="ECO:0007669"/>
    <property type="project" value="TreeGrafter"/>
</dbReference>
<dbReference type="EMBL" id="ACLF03000004">
    <property type="protein sequence ID" value="EFQ83716.1"/>
    <property type="molecule type" value="Genomic_DNA"/>
</dbReference>
<dbReference type="InterPro" id="IPR008995">
    <property type="entry name" value="Mo/tungstate-bd_C_term_dom"/>
</dbReference>
<dbReference type="Pfam" id="PF00005">
    <property type="entry name" value="ABC_tran"/>
    <property type="match status" value="1"/>
</dbReference>
<gene>
    <name evidence="2" type="ORF">HMPREF0063_11379</name>
</gene>
<protein>
    <submittedName>
        <fullName evidence="2">ABC transporter, ATP-binding protein</fullName>
    </submittedName>
</protein>
<dbReference type="AlphaFoldDB" id="E2SBH0"/>
<dbReference type="OrthoDB" id="3180400at2"/>
<dbReference type="eggNOG" id="COG3842">
    <property type="taxonomic scope" value="Bacteria"/>
</dbReference>
<dbReference type="SUPFAM" id="SSF52540">
    <property type="entry name" value="P-loop containing nucleoside triphosphate hydrolases"/>
    <property type="match status" value="1"/>
</dbReference>
<dbReference type="GO" id="GO:0005524">
    <property type="term" value="F:ATP binding"/>
    <property type="evidence" value="ECO:0007669"/>
    <property type="project" value="UniProtKB-KW"/>
</dbReference>
<dbReference type="InterPro" id="IPR003439">
    <property type="entry name" value="ABC_transporter-like_ATP-bd"/>
</dbReference>
<keyword evidence="2" id="KW-0547">Nucleotide-binding</keyword>
<dbReference type="GO" id="GO:0016887">
    <property type="term" value="F:ATP hydrolysis activity"/>
    <property type="evidence" value="ECO:0007669"/>
    <property type="project" value="InterPro"/>
</dbReference>
<dbReference type="InterPro" id="IPR047641">
    <property type="entry name" value="ABC_transpr_MalK/UgpC-like"/>
</dbReference>
<evidence type="ECO:0000313" key="3">
    <source>
        <dbReference type="Proteomes" id="UP000003111"/>
    </source>
</evidence>
<comment type="caution">
    <text evidence="2">The sequence shown here is derived from an EMBL/GenBank/DDBJ whole genome shotgun (WGS) entry which is preliminary data.</text>
</comment>